<dbReference type="InterPro" id="IPR010345">
    <property type="entry name" value="IL-17_fam"/>
</dbReference>
<gene>
    <name evidence="6" type="primary">IL17A</name>
    <name evidence="6" type="ORF">Y1Q_0012991</name>
</gene>
<dbReference type="Proteomes" id="UP000050525">
    <property type="component" value="Unassembled WGS sequence"/>
</dbReference>
<dbReference type="SUPFAM" id="SSF57501">
    <property type="entry name" value="Cystine-knot cytokines"/>
    <property type="match status" value="1"/>
</dbReference>
<dbReference type="STRING" id="8496.A0A151NC58"/>
<dbReference type="InterPro" id="IPR020440">
    <property type="entry name" value="IL-17_chr"/>
</dbReference>
<evidence type="ECO:0000256" key="3">
    <source>
        <dbReference type="ARBA" id="ARBA00022514"/>
    </source>
</evidence>
<dbReference type="EMBL" id="AKHW03003504">
    <property type="protein sequence ID" value="KYO34402.1"/>
    <property type="molecule type" value="Genomic_DNA"/>
</dbReference>
<evidence type="ECO:0000313" key="6">
    <source>
        <dbReference type="EMBL" id="KYO34402.1"/>
    </source>
</evidence>
<name>A0A151NC58_ALLMI</name>
<keyword evidence="7" id="KW-1185">Reference proteome</keyword>
<evidence type="ECO:0000313" key="7">
    <source>
        <dbReference type="Proteomes" id="UP000050525"/>
    </source>
</evidence>
<dbReference type="GO" id="GO:0005125">
    <property type="term" value="F:cytokine activity"/>
    <property type="evidence" value="ECO:0007669"/>
    <property type="project" value="UniProtKB-KW"/>
</dbReference>
<sequence length="276" mass="30605">MLVEPPAHVSYYDPWCKVHTVRGDGSALSVMELRTRPNSVPVLLGQRKHGFLICTPGLAFVILVQLKQSDSQRIQDDLHGISSFCGSPPSSHPAVKSGYAAVSLVTSQEEDQKPHDFESLLFVLILVLSMKNSACGTPVHHKGNRESASLNLGRNCLNSKNTEFPRRVKVDVRFSNPNPATEVASDVNNRSLSPWDYSIDEDHNRFPQRISVAKCRSLTCVSATGQEDFSLNSVPIQQEILVLRREQGECSNSYRLEKKLVTVGCTCARPLVQYQS</sequence>
<dbReference type="GO" id="GO:0005615">
    <property type="term" value="C:extracellular space"/>
    <property type="evidence" value="ECO:0007669"/>
    <property type="project" value="UniProtKB-KW"/>
</dbReference>
<evidence type="ECO:0000256" key="2">
    <source>
        <dbReference type="ARBA" id="ARBA00007236"/>
    </source>
</evidence>
<dbReference type="GO" id="GO:0006954">
    <property type="term" value="P:inflammatory response"/>
    <property type="evidence" value="ECO:0007669"/>
    <property type="project" value="InterPro"/>
</dbReference>
<dbReference type="AlphaFoldDB" id="A0A151NC58"/>
<comment type="caution">
    <text evidence="6">The sequence shown here is derived from an EMBL/GenBank/DDBJ whole genome shotgun (WGS) entry which is preliminary data.</text>
</comment>
<dbReference type="PRINTS" id="PR01932">
    <property type="entry name" value="INTRLEUKIN17"/>
</dbReference>
<evidence type="ECO:0000256" key="1">
    <source>
        <dbReference type="ARBA" id="ARBA00004613"/>
    </source>
</evidence>
<keyword evidence="5" id="KW-0732">Signal</keyword>
<dbReference type="Gene3D" id="2.10.90.10">
    <property type="entry name" value="Cystine-knot cytokines"/>
    <property type="match status" value="1"/>
</dbReference>
<comment type="subcellular location">
    <subcellularLocation>
        <location evidence="1">Secreted</location>
    </subcellularLocation>
</comment>
<dbReference type="eggNOG" id="ENOG502S5A0">
    <property type="taxonomic scope" value="Eukaryota"/>
</dbReference>
<dbReference type="Pfam" id="PF06083">
    <property type="entry name" value="IL17"/>
    <property type="match status" value="1"/>
</dbReference>
<accession>A0A151NC58</accession>
<organism evidence="6 7">
    <name type="scientific">Alligator mississippiensis</name>
    <name type="common">American alligator</name>
    <dbReference type="NCBI Taxonomy" id="8496"/>
    <lineage>
        <taxon>Eukaryota</taxon>
        <taxon>Metazoa</taxon>
        <taxon>Chordata</taxon>
        <taxon>Craniata</taxon>
        <taxon>Vertebrata</taxon>
        <taxon>Euteleostomi</taxon>
        <taxon>Archelosauria</taxon>
        <taxon>Archosauria</taxon>
        <taxon>Crocodylia</taxon>
        <taxon>Alligatoridae</taxon>
        <taxon>Alligatorinae</taxon>
        <taxon>Alligator</taxon>
    </lineage>
</organism>
<evidence type="ECO:0000256" key="4">
    <source>
        <dbReference type="ARBA" id="ARBA00022525"/>
    </source>
</evidence>
<reference evidence="6 7" key="1">
    <citation type="journal article" date="2012" name="Genome Biol.">
        <title>Sequencing three crocodilian genomes to illuminate the evolution of archosaurs and amniotes.</title>
        <authorList>
            <person name="St John J.A."/>
            <person name="Braun E.L."/>
            <person name="Isberg S.R."/>
            <person name="Miles L.G."/>
            <person name="Chong A.Y."/>
            <person name="Gongora J."/>
            <person name="Dalzell P."/>
            <person name="Moran C."/>
            <person name="Bed'hom B."/>
            <person name="Abzhanov A."/>
            <person name="Burgess S.C."/>
            <person name="Cooksey A.M."/>
            <person name="Castoe T.A."/>
            <person name="Crawford N.G."/>
            <person name="Densmore L.D."/>
            <person name="Drew J.C."/>
            <person name="Edwards S.V."/>
            <person name="Faircloth B.C."/>
            <person name="Fujita M.K."/>
            <person name="Greenwold M.J."/>
            <person name="Hoffmann F.G."/>
            <person name="Howard J.M."/>
            <person name="Iguchi T."/>
            <person name="Janes D.E."/>
            <person name="Khan S.Y."/>
            <person name="Kohno S."/>
            <person name="de Koning A.J."/>
            <person name="Lance S.L."/>
            <person name="McCarthy F.M."/>
            <person name="McCormack J.E."/>
            <person name="Merchant M.E."/>
            <person name="Peterson D.G."/>
            <person name="Pollock D.D."/>
            <person name="Pourmand N."/>
            <person name="Raney B.J."/>
            <person name="Roessler K.A."/>
            <person name="Sanford J.R."/>
            <person name="Sawyer R.H."/>
            <person name="Schmidt C.J."/>
            <person name="Triplett E.W."/>
            <person name="Tuberville T.D."/>
            <person name="Venegas-Anaya M."/>
            <person name="Howard J.T."/>
            <person name="Jarvis E.D."/>
            <person name="Guillette L.J.Jr."/>
            <person name="Glenn T.C."/>
            <person name="Green R.E."/>
            <person name="Ray D.A."/>
        </authorList>
    </citation>
    <scope>NUCLEOTIDE SEQUENCE [LARGE SCALE GENOMIC DNA]</scope>
    <source>
        <strain evidence="6">KSC_2009_1</strain>
    </source>
</reference>
<protein>
    <submittedName>
        <fullName evidence="6">Interleukin-17A</fullName>
    </submittedName>
</protein>
<keyword evidence="4" id="KW-0964">Secreted</keyword>
<evidence type="ECO:0000256" key="5">
    <source>
        <dbReference type="ARBA" id="ARBA00022729"/>
    </source>
</evidence>
<keyword evidence="3" id="KW-0202">Cytokine</keyword>
<dbReference type="InterPro" id="IPR029034">
    <property type="entry name" value="Cystine-knot_cytokine"/>
</dbReference>
<proteinExistence type="inferred from homology"/>
<comment type="similarity">
    <text evidence="2">Belongs to the IL-17 family.</text>
</comment>